<proteinExistence type="predicted"/>
<evidence type="ECO:0000313" key="3">
    <source>
        <dbReference type="Proteomes" id="UP000014969"/>
    </source>
</evidence>
<sequence length="138" mass="14922">MSRTSYDRDLDLPPPPNRNLWGPSPDPNDVGDVDGNPEPDADAAPDPNEAGDSPEPNAGSAPVAPQQTSEKIGTTPVLIPVPVPLKERMDATYAHTLGFTGFKSKRDFQRAAFEHYCAHLEATYNKGNQYPLVGQRPA</sequence>
<dbReference type="AlphaFoldDB" id="A0A829HM23"/>
<gene>
    <name evidence="2" type="ORF">J108_23880</name>
</gene>
<accession>A0A829HM23</accession>
<reference evidence="2 3" key="1">
    <citation type="journal article" date="2013" name="Genome Announc.">
        <title>Genome Sequence of an Epidemic Isolate of Mycobacterium abscessus subsp. bolletii from Rio de Janeiro, Brazil.</title>
        <authorList>
            <person name="Davidson R.M."/>
            <person name="Reynolds P.R."/>
            <person name="Farias-Hesson E."/>
            <person name="Duarte R.S."/>
            <person name="Jackson M."/>
            <person name="Strong M."/>
        </authorList>
    </citation>
    <scope>NUCLEOTIDE SEQUENCE [LARGE SCALE GENOMIC DNA]</scope>
    <source>
        <strain evidence="2 3">CRM-0020</strain>
    </source>
</reference>
<name>A0A829HM23_9MYCO</name>
<feature type="region of interest" description="Disordered" evidence="1">
    <location>
        <begin position="1"/>
        <end position="76"/>
    </location>
</feature>
<comment type="caution">
    <text evidence="2">The sequence shown here is derived from an EMBL/GenBank/DDBJ whole genome shotgun (WGS) entry which is preliminary data.</text>
</comment>
<dbReference type="EMBL" id="ATFQ01000041">
    <property type="protein sequence ID" value="EPQ20944.1"/>
    <property type="molecule type" value="Genomic_DNA"/>
</dbReference>
<evidence type="ECO:0000313" key="2">
    <source>
        <dbReference type="EMBL" id="EPQ20944.1"/>
    </source>
</evidence>
<organism evidence="2 3">
    <name type="scientific">Mycobacteroides abscessus subsp. bolletii CRM-0020</name>
    <dbReference type="NCBI Taxonomy" id="1306401"/>
    <lineage>
        <taxon>Bacteria</taxon>
        <taxon>Bacillati</taxon>
        <taxon>Actinomycetota</taxon>
        <taxon>Actinomycetes</taxon>
        <taxon>Mycobacteriales</taxon>
        <taxon>Mycobacteriaceae</taxon>
        <taxon>Mycobacteroides</taxon>
        <taxon>Mycobacteroides abscessus</taxon>
    </lineage>
</organism>
<dbReference type="Proteomes" id="UP000014969">
    <property type="component" value="Unassembled WGS sequence"/>
</dbReference>
<feature type="compositionally biased region" description="Acidic residues" evidence="1">
    <location>
        <begin position="29"/>
        <end position="43"/>
    </location>
</feature>
<dbReference type="Gene3D" id="6.10.180.30">
    <property type="match status" value="1"/>
</dbReference>
<dbReference type="RefSeq" id="WP_020724545.1">
    <property type="nucleotide sequence ID" value="NZ_ATFQ01000041.1"/>
</dbReference>
<evidence type="ECO:0000256" key="1">
    <source>
        <dbReference type="SAM" id="MobiDB-lite"/>
    </source>
</evidence>
<feature type="compositionally biased region" description="Basic and acidic residues" evidence="1">
    <location>
        <begin position="1"/>
        <end position="11"/>
    </location>
</feature>
<protein>
    <submittedName>
        <fullName evidence="2">Uncharacterized protein</fullName>
    </submittedName>
</protein>